<evidence type="ECO:0000256" key="1">
    <source>
        <dbReference type="SAM" id="Phobius"/>
    </source>
</evidence>
<evidence type="ECO:0000313" key="3">
    <source>
        <dbReference type="Proteomes" id="UP001642409"/>
    </source>
</evidence>
<feature type="transmembrane region" description="Helical" evidence="1">
    <location>
        <begin position="120"/>
        <end position="141"/>
    </location>
</feature>
<reference evidence="2 3" key="1">
    <citation type="submission" date="2024-07" db="EMBL/GenBank/DDBJ databases">
        <authorList>
            <person name="Akdeniz Z."/>
        </authorList>
    </citation>
    <scope>NUCLEOTIDE SEQUENCE [LARGE SCALE GENOMIC DNA]</scope>
</reference>
<keyword evidence="1" id="KW-0472">Membrane</keyword>
<comment type="caution">
    <text evidence="2">The sequence shown here is derived from an EMBL/GenBank/DDBJ whole genome shotgun (WGS) entry which is preliminary data.</text>
</comment>
<dbReference type="Proteomes" id="UP001642409">
    <property type="component" value="Unassembled WGS sequence"/>
</dbReference>
<proteinExistence type="predicted"/>
<organism evidence="2 3">
    <name type="scientific">Hexamita inflata</name>
    <dbReference type="NCBI Taxonomy" id="28002"/>
    <lineage>
        <taxon>Eukaryota</taxon>
        <taxon>Metamonada</taxon>
        <taxon>Diplomonadida</taxon>
        <taxon>Hexamitidae</taxon>
        <taxon>Hexamitinae</taxon>
        <taxon>Hexamita</taxon>
    </lineage>
</organism>
<dbReference type="EMBL" id="CAXDID020000037">
    <property type="protein sequence ID" value="CAL5997877.1"/>
    <property type="molecule type" value="Genomic_DNA"/>
</dbReference>
<sequence length="185" mass="21234">MWSTRLVAQVRTRSIGTVLKSKILSPFESRNSTKSWIFRFTGSVESINVLVSAFETSNWTAGIWMNWMKSVDSLYQYTREPLVVSTLAWTQALFYFMNYAKEYLGSLVGTSRQGMNCLKPVLYTRPFSLIVALVFPFMLVWHLRALSLKVYWATAVIEAVTVYTKQSKLNLIFVVESFMSASTIF</sequence>
<evidence type="ECO:0000313" key="2">
    <source>
        <dbReference type="EMBL" id="CAL5997877.1"/>
    </source>
</evidence>
<keyword evidence="3" id="KW-1185">Reference proteome</keyword>
<name>A0ABP1HQP6_9EUKA</name>
<accession>A0ABP1HQP6</accession>
<gene>
    <name evidence="2" type="ORF">HINF_LOCUS15461</name>
</gene>
<keyword evidence="1" id="KW-0812">Transmembrane</keyword>
<protein>
    <submittedName>
        <fullName evidence="2">Hypothetical_protein</fullName>
    </submittedName>
</protein>
<keyword evidence="1" id="KW-1133">Transmembrane helix</keyword>